<dbReference type="SUPFAM" id="SSF101478">
    <property type="entry name" value="ADP-ribosylglycohydrolase"/>
    <property type="match status" value="1"/>
</dbReference>
<accession>A0AAF3FAT0</accession>
<dbReference type="AlphaFoldDB" id="A0AAF3FAT0"/>
<keyword evidence="12" id="KW-0460">Magnesium</keyword>
<dbReference type="PANTHER" id="PTHR16222">
    <property type="entry name" value="ADP-RIBOSYLGLYCOHYDROLASE"/>
    <property type="match status" value="1"/>
</dbReference>
<evidence type="ECO:0000256" key="6">
    <source>
        <dbReference type="ARBA" id="ARBA00042471"/>
    </source>
</evidence>
<dbReference type="Pfam" id="PF03747">
    <property type="entry name" value="ADP_ribosyl_GH"/>
    <property type="match status" value="1"/>
</dbReference>
<dbReference type="InterPro" id="IPR005502">
    <property type="entry name" value="Ribosyl_crysJ1"/>
</dbReference>
<evidence type="ECO:0000256" key="9">
    <source>
        <dbReference type="ARBA" id="ARBA00043187"/>
    </source>
</evidence>
<evidence type="ECO:0000256" key="2">
    <source>
        <dbReference type="ARBA" id="ARBA00012255"/>
    </source>
</evidence>
<feature type="binding site" evidence="12">
    <location>
        <position position="62"/>
    </location>
    <ligand>
        <name>Mg(2+)</name>
        <dbReference type="ChEBI" id="CHEBI:18420"/>
        <label>1</label>
    </ligand>
</feature>
<evidence type="ECO:0000313" key="13">
    <source>
        <dbReference type="Proteomes" id="UP000887575"/>
    </source>
</evidence>
<dbReference type="InterPro" id="IPR036705">
    <property type="entry name" value="Ribosyl_crysJ1_sf"/>
</dbReference>
<feature type="binding site" evidence="12">
    <location>
        <position position="63"/>
    </location>
    <ligand>
        <name>Mg(2+)</name>
        <dbReference type="ChEBI" id="CHEBI:18420"/>
        <label>1</label>
    </ligand>
</feature>
<dbReference type="PANTHER" id="PTHR16222:SF24">
    <property type="entry name" value="ADP-RIBOSYLHYDROLASE ARH3"/>
    <property type="match status" value="1"/>
</dbReference>
<dbReference type="InterPro" id="IPR050792">
    <property type="entry name" value="ADP-ribosylglycohydrolase"/>
</dbReference>
<evidence type="ECO:0000256" key="5">
    <source>
        <dbReference type="ARBA" id="ARBA00042398"/>
    </source>
</evidence>
<dbReference type="Proteomes" id="UP000887575">
    <property type="component" value="Unassembled WGS sequence"/>
</dbReference>
<proteinExistence type="inferred from homology"/>
<dbReference type="EC" id="3.2.1.143" evidence="2"/>
<evidence type="ECO:0000256" key="3">
    <source>
        <dbReference type="ARBA" id="ARBA00022801"/>
    </source>
</evidence>
<name>A0AAF3FAT0_9BILA</name>
<dbReference type="GO" id="GO:0004649">
    <property type="term" value="F:poly(ADP-ribose) glycohydrolase activity"/>
    <property type="evidence" value="ECO:0007669"/>
    <property type="project" value="UniProtKB-EC"/>
</dbReference>
<keyword evidence="3" id="KW-0378">Hydrolase</keyword>
<comment type="catalytic activity">
    <reaction evidence="11">
        <text>alpha-NAD(+) + H2O = ADP-D-ribose + nicotinamide + H(+)</text>
        <dbReference type="Rhea" id="RHEA:68792"/>
        <dbReference type="ChEBI" id="CHEBI:15377"/>
        <dbReference type="ChEBI" id="CHEBI:15378"/>
        <dbReference type="ChEBI" id="CHEBI:17154"/>
        <dbReference type="ChEBI" id="CHEBI:57967"/>
        <dbReference type="ChEBI" id="CHEBI:77017"/>
    </reaction>
</comment>
<evidence type="ECO:0000256" key="8">
    <source>
        <dbReference type="ARBA" id="ARBA00042850"/>
    </source>
</evidence>
<evidence type="ECO:0000256" key="1">
    <source>
        <dbReference type="ARBA" id="ARBA00010702"/>
    </source>
</evidence>
<evidence type="ECO:0000256" key="4">
    <source>
        <dbReference type="ARBA" id="ARBA00041057"/>
    </source>
</evidence>
<dbReference type="WBParaSite" id="MBELARI_LOCUS3014">
    <property type="protein sequence ID" value="MBELARI_LOCUS3014"/>
    <property type="gene ID" value="MBELARI_LOCUS3014"/>
</dbReference>
<evidence type="ECO:0000313" key="14">
    <source>
        <dbReference type="WBParaSite" id="MBELARI_LOCUS3014"/>
    </source>
</evidence>
<protein>
    <recommendedName>
        <fullName evidence="4">ADP-ribosylhydrolase ARH3</fullName>
        <ecNumber evidence="2">3.2.1.143</ecNumber>
    </recommendedName>
    <alternativeName>
        <fullName evidence="5">ADP-ribose glycohydrolase ARH3</fullName>
    </alternativeName>
    <alternativeName>
        <fullName evidence="6">ADP-ribosylhydrolase 3</fullName>
    </alternativeName>
    <alternativeName>
        <fullName evidence="9">O-acetyl-ADP-ribose deacetylase ARH3</fullName>
    </alternativeName>
    <alternativeName>
        <fullName evidence="10">Poly(ADP-ribose) glycohydrolase ARH3</fullName>
    </alternativeName>
    <alternativeName>
        <fullName evidence="8">[Protein ADP-ribosylarginine] hydrolase-like protein 2</fullName>
    </alternativeName>
    <alternativeName>
        <fullName evidence="7">[Protein ADP-ribosylserine] hydrolase</fullName>
    </alternativeName>
</protein>
<evidence type="ECO:0000256" key="7">
    <source>
        <dbReference type="ARBA" id="ARBA00042722"/>
    </source>
</evidence>
<evidence type="ECO:0000256" key="12">
    <source>
        <dbReference type="PIRSR" id="PIRSR605502-1"/>
    </source>
</evidence>
<keyword evidence="12" id="KW-0479">Metal-binding</keyword>
<dbReference type="GO" id="GO:0005739">
    <property type="term" value="C:mitochondrion"/>
    <property type="evidence" value="ECO:0007669"/>
    <property type="project" value="TreeGrafter"/>
</dbReference>
<comment type="similarity">
    <text evidence="1">Belongs to the ADP-ribosylglycohydrolase family.</text>
</comment>
<dbReference type="GO" id="GO:0046872">
    <property type="term" value="F:metal ion binding"/>
    <property type="evidence" value="ECO:0007669"/>
    <property type="project" value="UniProtKB-KW"/>
</dbReference>
<reference evidence="14" key="1">
    <citation type="submission" date="2024-02" db="UniProtKB">
        <authorList>
            <consortium name="WormBaseParasite"/>
        </authorList>
    </citation>
    <scope>IDENTIFICATION</scope>
</reference>
<evidence type="ECO:0000256" key="11">
    <source>
        <dbReference type="ARBA" id="ARBA00049015"/>
    </source>
</evidence>
<organism evidence="13 14">
    <name type="scientific">Mesorhabditis belari</name>
    <dbReference type="NCBI Taxonomy" id="2138241"/>
    <lineage>
        <taxon>Eukaryota</taxon>
        <taxon>Metazoa</taxon>
        <taxon>Ecdysozoa</taxon>
        <taxon>Nematoda</taxon>
        <taxon>Chromadorea</taxon>
        <taxon>Rhabditida</taxon>
        <taxon>Rhabditina</taxon>
        <taxon>Rhabditomorpha</taxon>
        <taxon>Rhabditoidea</taxon>
        <taxon>Rhabditidae</taxon>
        <taxon>Mesorhabditinae</taxon>
        <taxon>Mesorhabditis</taxon>
    </lineage>
</organism>
<sequence>MCSNRVRGVLMGHLIGDALGARYEFKTAKEVKEMMAEDMKNDELLPMLGGGRFKWSAGEITDDSEMGLSLAGCLLAKNGYDQATVATSYVRWIQSKPKSSGRTTRLALKIVDKVPRDWLETWSDEQRLRLLQMIEENVKKTNEKSLSNGFLMRISPLPAFYHCQPFESWSNYIAKEVTITHANSTTIDAAEIYTKAIHQLINGFTPEAVYQNALSSTKDKIVRKHLELAAIQLSPFPYGDELSLSTNGDDQIMGYFGIALQEKSFKPLN</sequence>
<dbReference type="Gene3D" id="1.10.4080.10">
    <property type="entry name" value="ADP-ribosylation/Crystallin J1"/>
    <property type="match status" value="1"/>
</dbReference>
<evidence type="ECO:0000256" key="10">
    <source>
        <dbReference type="ARBA" id="ARBA00043193"/>
    </source>
</evidence>
<feature type="binding site" evidence="12">
    <location>
        <position position="61"/>
    </location>
    <ligand>
        <name>Mg(2+)</name>
        <dbReference type="ChEBI" id="CHEBI:18420"/>
        <label>1</label>
    </ligand>
</feature>
<comment type="cofactor">
    <cofactor evidence="12">
        <name>Mg(2+)</name>
        <dbReference type="ChEBI" id="CHEBI:18420"/>
    </cofactor>
    <text evidence="12">Binds 2 magnesium ions per subunit.</text>
</comment>
<keyword evidence="13" id="KW-1185">Reference proteome</keyword>
<dbReference type="GO" id="GO:0005634">
    <property type="term" value="C:nucleus"/>
    <property type="evidence" value="ECO:0007669"/>
    <property type="project" value="TreeGrafter"/>
</dbReference>